<organism evidence="3 4">
    <name type="scientific">Caenorhabditis remanei</name>
    <name type="common">Caenorhabditis vulgaris</name>
    <dbReference type="NCBI Taxonomy" id="31234"/>
    <lineage>
        <taxon>Eukaryota</taxon>
        <taxon>Metazoa</taxon>
        <taxon>Ecdysozoa</taxon>
        <taxon>Nematoda</taxon>
        <taxon>Chromadorea</taxon>
        <taxon>Rhabditida</taxon>
        <taxon>Rhabditina</taxon>
        <taxon>Rhabditomorpha</taxon>
        <taxon>Rhabditoidea</taxon>
        <taxon>Rhabditidae</taxon>
        <taxon>Peloderinae</taxon>
        <taxon>Caenorhabditis</taxon>
    </lineage>
</organism>
<dbReference type="PANTHER" id="PTHR25462:SF296">
    <property type="entry name" value="MEIOTIC P26, ISOFORM F"/>
    <property type="match status" value="1"/>
</dbReference>
<feature type="domain" description="B box-type" evidence="2">
    <location>
        <begin position="70"/>
        <end position="116"/>
    </location>
</feature>
<name>A0A6A5HBA7_CAERE</name>
<sequence length="327" mass="37516">MFFFSCFGTIHKSKVNAGHPKLPVPEKPNILAECTKHPSRNAAKNDGSVGDIPSVVIQDEYYSSSVLYSTTENRCFENSSHEATVYCEKCDAIFCESCFGTIHKSKVNAGHPKLPISQKSNRLPKCTEHSSITAEFWCKDPNCVIEEKKICHICLLAGGHKFHQYELLTDQVSNNVEKLKDLMRSTQETVDKYQDRVKSFDVCIATFGYEHPLYLAEIEKITKQFDAKKMQVLKKLEEFTGNSQSRLREKKKQIEAYIDNSEVLLLKIESILKSKQKLYDDTKILDTAEAQLRISAFNSQNDFMKVFDDQNYSLTEEMEMKIMDKNR</sequence>
<gene>
    <name evidence="3" type="ORF">GCK72_003668</name>
</gene>
<dbReference type="PROSITE" id="PS50119">
    <property type="entry name" value="ZF_BBOX"/>
    <property type="match status" value="1"/>
</dbReference>
<dbReference type="PANTHER" id="PTHR25462">
    <property type="entry name" value="BONUS, ISOFORM C-RELATED"/>
    <property type="match status" value="1"/>
</dbReference>
<dbReference type="InterPro" id="IPR047153">
    <property type="entry name" value="TRIM45/56/19-like"/>
</dbReference>
<keyword evidence="1" id="KW-0862">Zinc</keyword>
<dbReference type="SMART" id="SM00336">
    <property type="entry name" value="BBOX"/>
    <property type="match status" value="2"/>
</dbReference>
<keyword evidence="1" id="KW-0863">Zinc-finger</keyword>
<protein>
    <recommendedName>
        <fullName evidence="2">B box-type domain-containing protein</fullName>
    </recommendedName>
</protein>
<evidence type="ECO:0000256" key="1">
    <source>
        <dbReference type="PROSITE-ProRule" id="PRU00024"/>
    </source>
</evidence>
<dbReference type="KEGG" id="crq:GCK72_003668"/>
<accession>A0A6A5HBA7</accession>
<dbReference type="Gene3D" id="3.30.160.60">
    <property type="entry name" value="Classic Zinc Finger"/>
    <property type="match status" value="1"/>
</dbReference>
<dbReference type="SUPFAM" id="SSF57845">
    <property type="entry name" value="B-box zinc-binding domain"/>
    <property type="match status" value="1"/>
</dbReference>
<dbReference type="CTD" id="78773674"/>
<dbReference type="RefSeq" id="XP_053588371.1">
    <property type="nucleotide sequence ID" value="XM_053724177.1"/>
</dbReference>
<reference evidence="3 4" key="1">
    <citation type="submission" date="2019-12" db="EMBL/GenBank/DDBJ databases">
        <title>Chromosome-level assembly of the Caenorhabditis remanei genome.</title>
        <authorList>
            <person name="Teterina A.A."/>
            <person name="Willis J.H."/>
            <person name="Phillips P.C."/>
        </authorList>
    </citation>
    <scope>NUCLEOTIDE SEQUENCE [LARGE SCALE GENOMIC DNA]</scope>
    <source>
        <strain evidence="3 4">PX506</strain>
        <tissue evidence="3">Whole organism</tissue>
    </source>
</reference>
<dbReference type="Pfam" id="PF00643">
    <property type="entry name" value="zf-B_box"/>
    <property type="match status" value="1"/>
</dbReference>
<dbReference type="InterPro" id="IPR000315">
    <property type="entry name" value="Znf_B-box"/>
</dbReference>
<evidence type="ECO:0000313" key="3">
    <source>
        <dbReference type="EMBL" id="KAF1763723.1"/>
    </source>
</evidence>
<evidence type="ECO:0000313" key="4">
    <source>
        <dbReference type="Proteomes" id="UP000483820"/>
    </source>
</evidence>
<evidence type="ECO:0000259" key="2">
    <source>
        <dbReference type="PROSITE" id="PS50119"/>
    </source>
</evidence>
<dbReference type="GeneID" id="78773674"/>
<dbReference type="EMBL" id="WUAV01000002">
    <property type="protein sequence ID" value="KAF1763723.1"/>
    <property type="molecule type" value="Genomic_DNA"/>
</dbReference>
<keyword evidence="1" id="KW-0479">Metal-binding</keyword>
<dbReference type="Proteomes" id="UP000483820">
    <property type="component" value="Chromosome II"/>
</dbReference>
<dbReference type="GO" id="GO:0008270">
    <property type="term" value="F:zinc ion binding"/>
    <property type="evidence" value="ECO:0007669"/>
    <property type="project" value="UniProtKB-KW"/>
</dbReference>
<dbReference type="AlphaFoldDB" id="A0A6A5HBA7"/>
<comment type="caution">
    <text evidence="3">The sequence shown here is derived from an EMBL/GenBank/DDBJ whole genome shotgun (WGS) entry which is preliminary data.</text>
</comment>
<proteinExistence type="predicted"/>